<proteinExistence type="predicted"/>
<organism evidence="2 3">
    <name type="scientific">Orenia marismortui</name>
    <dbReference type="NCBI Taxonomy" id="46469"/>
    <lineage>
        <taxon>Bacteria</taxon>
        <taxon>Bacillati</taxon>
        <taxon>Bacillota</taxon>
        <taxon>Clostridia</taxon>
        <taxon>Halanaerobiales</taxon>
        <taxon>Halobacteroidaceae</taxon>
        <taxon>Orenia</taxon>
    </lineage>
</organism>
<protein>
    <recommendedName>
        <fullName evidence="4">DUF2905 family protein</fullName>
    </recommendedName>
</protein>
<dbReference type="Pfam" id="PF11146">
    <property type="entry name" value="DUF2905"/>
    <property type="match status" value="1"/>
</dbReference>
<sequence length="67" mass="7384">MKDIIGGHVILIGITLVFLGIVIKLGLPIGRLPGDINIKGENFSFYFPLTTSILISLIISFILKLFR</sequence>
<keyword evidence="1" id="KW-0812">Transmembrane</keyword>
<dbReference type="STRING" id="926561.GCA_000379025_00554"/>
<dbReference type="PANTHER" id="PTHR36443:SF1">
    <property type="entry name" value="BSR5223 PROTEIN"/>
    <property type="match status" value="1"/>
</dbReference>
<evidence type="ECO:0008006" key="4">
    <source>
        <dbReference type="Google" id="ProtNLM"/>
    </source>
</evidence>
<gene>
    <name evidence="2" type="ORF">C7959_11612</name>
</gene>
<dbReference type="AlphaFoldDB" id="A0A4R8H3B7"/>
<reference evidence="2 3" key="1">
    <citation type="submission" date="2019-03" db="EMBL/GenBank/DDBJ databases">
        <title>Subsurface microbial communities from deep shales in Ohio and West Virginia, USA.</title>
        <authorList>
            <person name="Wrighton K."/>
        </authorList>
    </citation>
    <scope>NUCLEOTIDE SEQUENCE [LARGE SCALE GENOMIC DNA]</scope>
    <source>
        <strain evidence="2 3">MSL 6dP</strain>
    </source>
</reference>
<keyword evidence="1" id="KW-1133">Transmembrane helix</keyword>
<feature type="transmembrane region" description="Helical" evidence="1">
    <location>
        <begin position="45"/>
        <end position="66"/>
    </location>
</feature>
<dbReference type="RefSeq" id="WP_134117071.1">
    <property type="nucleotide sequence ID" value="NZ_SOEG01000016.1"/>
</dbReference>
<evidence type="ECO:0000256" key="1">
    <source>
        <dbReference type="SAM" id="Phobius"/>
    </source>
</evidence>
<evidence type="ECO:0000313" key="2">
    <source>
        <dbReference type="EMBL" id="TDX51037.1"/>
    </source>
</evidence>
<keyword evidence="1" id="KW-0472">Membrane</keyword>
<dbReference type="InterPro" id="IPR021320">
    <property type="entry name" value="DUF2905"/>
</dbReference>
<dbReference type="EMBL" id="SOEG01000016">
    <property type="protein sequence ID" value="TDX51037.1"/>
    <property type="molecule type" value="Genomic_DNA"/>
</dbReference>
<dbReference type="PANTHER" id="PTHR36443">
    <property type="entry name" value="BSR5223 PROTEIN"/>
    <property type="match status" value="1"/>
</dbReference>
<evidence type="ECO:0000313" key="3">
    <source>
        <dbReference type="Proteomes" id="UP000295832"/>
    </source>
</evidence>
<accession>A0A4R8H3B7</accession>
<feature type="transmembrane region" description="Helical" evidence="1">
    <location>
        <begin position="7"/>
        <end position="25"/>
    </location>
</feature>
<dbReference type="Proteomes" id="UP000295832">
    <property type="component" value="Unassembled WGS sequence"/>
</dbReference>
<name>A0A4R8H3B7_9FIRM</name>
<keyword evidence="3" id="KW-1185">Reference proteome</keyword>
<comment type="caution">
    <text evidence="2">The sequence shown here is derived from an EMBL/GenBank/DDBJ whole genome shotgun (WGS) entry which is preliminary data.</text>
</comment>